<evidence type="ECO:0000256" key="4">
    <source>
        <dbReference type="ARBA" id="ARBA00023128"/>
    </source>
</evidence>
<dbReference type="Proteomes" id="UP000663828">
    <property type="component" value="Unassembled WGS sequence"/>
</dbReference>
<dbReference type="InterPro" id="IPR031568">
    <property type="entry name" value="Pet117"/>
</dbReference>
<dbReference type="GO" id="GO:0033617">
    <property type="term" value="P:mitochondrial respiratory chain complex IV assembly"/>
    <property type="evidence" value="ECO:0007669"/>
    <property type="project" value="TreeGrafter"/>
</dbReference>
<reference evidence="6" key="1">
    <citation type="submission" date="2021-02" db="EMBL/GenBank/DDBJ databases">
        <authorList>
            <person name="Nowell W R."/>
        </authorList>
    </citation>
    <scope>NUCLEOTIDE SEQUENCE</scope>
</reference>
<evidence type="ECO:0000313" key="6">
    <source>
        <dbReference type="EMBL" id="CAF0962973.1"/>
    </source>
</evidence>
<keyword evidence="4" id="KW-0496">Mitochondrion</keyword>
<accession>A0A814E4Q7</accession>
<evidence type="ECO:0000256" key="3">
    <source>
        <dbReference type="ARBA" id="ARBA00022946"/>
    </source>
</evidence>
<gene>
    <name evidence="6" type="ORF">XAT740_LOCUS11278</name>
</gene>
<keyword evidence="7" id="KW-1185">Reference proteome</keyword>
<keyword evidence="5" id="KW-0472">Membrane</keyword>
<keyword evidence="5" id="KW-0812">Transmembrane</keyword>
<dbReference type="PANTHER" id="PTHR28163:SF1">
    <property type="entry name" value="PROTEIN PET117 HOMOLOG, MITOCHONDRIAL"/>
    <property type="match status" value="1"/>
</dbReference>
<dbReference type="Pfam" id="PF15786">
    <property type="entry name" value="PET117"/>
    <property type="match status" value="1"/>
</dbReference>
<sequence length="71" mass="8415">MSTGARVFFVSSIVITGVTVLAVNYYLTDEKKRKRANILADISRREEQRRLNIEQYEKQLKIDEQLRLRDK</sequence>
<evidence type="ECO:0000256" key="1">
    <source>
        <dbReference type="ARBA" id="ARBA00004173"/>
    </source>
</evidence>
<dbReference type="GO" id="GO:0005739">
    <property type="term" value="C:mitochondrion"/>
    <property type="evidence" value="ECO:0007669"/>
    <property type="project" value="UniProtKB-SubCell"/>
</dbReference>
<feature type="transmembrane region" description="Helical" evidence="5">
    <location>
        <begin position="6"/>
        <end position="27"/>
    </location>
</feature>
<evidence type="ECO:0000256" key="2">
    <source>
        <dbReference type="ARBA" id="ARBA00008197"/>
    </source>
</evidence>
<dbReference type="PANTHER" id="PTHR28163">
    <property type="entry name" value="PROTEIN PET117 HOMOLOG, MITOCHONDRIAL"/>
    <property type="match status" value="1"/>
</dbReference>
<evidence type="ECO:0000313" key="7">
    <source>
        <dbReference type="Proteomes" id="UP000663828"/>
    </source>
</evidence>
<protein>
    <submittedName>
        <fullName evidence="6">Uncharacterized protein</fullName>
    </submittedName>
</protein>
<comment type="caution">
    <text evidence="6">The sequence shown here is derived from an EMBL/GenBank/DDBJ whole genome shotgun (WGS) entry which is preliminary data.</text>
</comment>
<dbReference type="AlphaFoldDB" id="A0A814E4Q7"/>
<keyword evidence="5" id="KW-1133">Transmembrane helix</keyword>
<organism evidence="6 7">
    <name type="scientific">Adineta ricciae</name>
    <name type="common">Rotifer</name>
    <dbReference type="NCBI Taxonomy" id="249248"/>
    <lineage>
        <taxon>Eukaryota</taxon>
        <taxon>Metazoa</taxon>
        <taxon>Spiralia</taxon>
        <taxon>Gnathifera</taxon>
        <taxon>Rotifera</taxon>
        <taxon>Eurotatoria</taxon>
        <taxon>Bdelloidea</taxon>
        <taxon>Adinetida</taxon>
        <taxon>Adinetidae</taxon>
        <taxon>Adineta</taxon>
    </lineage>
</organism>
<name>A0A814E4Q7_ADIRI</name>
<comment type="similarity">
    <text evidence="2">Belongs to the PET117 family.</text>
</comment>
<dbReference type="EMBL" id="CAJNOR010000616">
    <property type="protein sequence ID" value="CAF0962973.1"/>
    <property type="molecule type" value="Genomic_DNA"/>
</dbReference>
<evidence type="ECO:0000256" key="5">
    <source>
        <dbReference type="SAM" id="Phobius"/>
    </source>
</evidence>
<proteinExistence type="inferred from homology"/>
<comment type="subcellular location">
    <subcellularLocation>
        <location evidence="1">Mitochondrion</location>
    </subcellularLocation>
</comment>
<keyword evidence="3" id="KW-0809">Transit peptide</keyword>